<accession>A0A502EDF8</accession>
<feature type="domain" description="Methyltransferase regulatory" evidence="2">
    <location>
        <begin position="265"/>
        <end position="348"/>
    </location>
</feature>
<dbReference type="GO" id="GO:0032259">
    <property type="term" value="P:methylation"/>
    <property type="evidence" value="ECO:0007669"/>
    <property type="project" value="UniProtKB-KW"/>
</dbReference>
<gene>
    <name evidence="5" type="ORF">EAH80_06730</name>
</gene>
<dbReference type="CDD" id="cd02440">
    <property type="entry name" value="AdoMet_MTases"/>
    <property type="match status" value="1"/>
</dbReference>
<sequence length="579" mass="63638">MVECSTTGIALPTDYAAAVTTESRPASHSQGVNMNQPVGQVRDTDQTNDSVSRLRAAYDLTPYDSDAFPQSAPEQLAAIAHVFGLPTPRVSQARVLEIGCAAGGNLTPFASTHPGAQVVGVDLSEVQIGQGRMRAQALGLDNVQFVAGDIADVDTSGWGQFDFIIAHGVYSWVPQNVQEAILSTFRRLLSPDGVAYVSYNVYPGWKAKEVMRDAMMLASGASTTPQDKVREARAMADFLQDVAPQGGVLARVLAEFRARDEGFGDTYLLHDELESFNAPCYFYEMVGRASAHGLAYLAEARPETMFPSNHGPKVAEYLAEKCSGVQVLMEQYLDFVANRTFRESLLIHAERAPQIRYDLHPSRFSRLHLAAWTPPVEGTTRMDHSRQEYEVADGATLFTNDPGLKATLEALNARWPWTLSRDELIEEVGSRLAAAGFDPSADLAGHVDNLLGVLIAQGQARYRLDPVLPEQSSVDLLSVDTTTRRLAELTRDQDDASIFNFWHEALLLSPVDRHLVPLLDGTRDRTALLDALTAIVGERSLQIERHGKPVPDEELREALAEEVESLPERLTEMKLIRID</sequence>
<reference evidence="5 6" key="1">
    <citation type="journal article" date="2019" name="Environ. Microbiol.">
        <title>Species interactions and distinct microbial communities in high Arctic permafrost affected cryosols are associated with the CH4 and CO2 gas fluxes.</title>
        <authorList>
            <person name="Altshuler I."/>
            <person name="Hamel J."/>
            <person name="Turney S."/>
            <person name="Magnuson E."/>
            <person name="Levesque R."/>
            <person name="Greer C."/>
            <person name="Whyte L.G."/>
        </authorList>
    </citation>
    <scope>NUCLEOTIDE SEQUENCE [LARGE SCALE GENOMIC DNA]</scope>
    <source>
        <strain evidence="5 6">S5.20</strain>
    </source>
</reference>
<comment type="caution">
    <text evidence="5">The sequence shown here is derived from an EMBL/GenBank/DDBJ whole genome shotgun (WGS) entry which is preliminary data.</text>
</comment>
<dbReference type="Pfam" id="PF21782">
    <property type="entry name" value="WHD_PKMT"/>
    <property type="match status" value="1"/>
</dbReference>
<dbReference type="InterPro" id="IPR048976">
    <property type="entry name" value="WHD_PKMT"/>
</dbReference>
<dbReference type="InterPro" id="IPR025714">
    <property type="entry name" value="Methyltranfer_dom"/>
</dbReference>
<dbReference type="Pfam" id="PF13847">
    <property type="entry name" value="Methyltransf_31"/>
    <property type="match status" value="1"/>
</dbReference>
<evidence type="ECO:0000313" key="5">
    <source>
        <dbReference type="EMBL" id="TPG35755.1"/>
    </source>
</evidence>
<evidence type="ECO:0000256" key="1">
    <source>
        <dbReference type="SAM" id="MobiDB-lite"/>
    </source>
</evidence>
<protein>
    <submittedName>
        <fullName evidence="5">Methyltransferase domain-containing protein</fullName>
    </submittedName>
</protein>
<dbReference type="Pfam" id="PF10119">
    <property type="entry name" value="MethyTransf_Reg"/>
    <property type="match status" value="1"/>
</dbReference>
<keyword evidence="5" id="KW-0489">Methyltransferase</keyword>
<evidence type="ECO:0000313" key="6">
    <source>
        <dbReference type="Proteomes" id="UP000320095"/>
    </source>
</evidence>
<name>A0A502EDF8_9MYCO</name>
<dbReference type="GO" id="GO:0008168">
    <property type="term" value="F:methyltransferase activity"/>
    <property type="evidence" value="ECO:0007669"/>
    <property type="project" value="UniProtKB-KW"/>
</dbReference>
<dbReference type="InterPro" id="IPR050723">
    <property type="entry name" value="CFA/CMAS"/>
</dbReference>
<dbReference type="PANTHER" id="PTHR43667">
    <property type="entry name" value="CYCLOPROPANE-FATTY-ACYL-PHOSPHOLIPID SYNTHASE"/>
    <property type="match status" value="1"/>
</dbReference>
<evidence type="ECO:0000259" key="4">
    <source>
        <dbReference type="Pfam" id="PF21782"/>
    </source>
</evidence>
<feature type="domain" description="PKMT C-terminal winged helix" evidence="4">
    <location>
        <begin position="485"/>
        <end position="572"/>
    </location>
</feature>
<keyword evidence="5" id="KW-0808">Transferase</keyword>
<dbReference type="InterPro" id="IPR029063">
    <property type="entry name" value="SAM-dependent_MTases_sf"/>
</dbReference>
<proteinExistence type="predicted"/>
<evidence type="ECO:0000259" key="2">
    <source>
        <dbReference type="Pfam" id="PF10119"/>
    </source>
</evidence>
<dbReference type="SUPFAM" id="SSF53335">
    <property type="entry name" value="S-adenosyl-L-methionine-dependent methyltransferases"/>
    <property type="match status" value="1"/>
</dbReference>
<dbReference type="EMBL" id="RCZG01000002">
    <property type="protein sequence ID" value="TPG35755.1"/>
    <property type="molecule type" value="Genomic_DNA"/>
</dbReference>
<dbReference type="PANTHER" id="PTHR43667:SF2">
    <property type="entry name" value="FATTY ACID C-METHYL TRANSFERASE"/>
    <property type="match status" value="1"/>
</dbReference>
<feature type="compositionally biased region" description="Polar residues" evidence="1">
    <location>
        <begin position="22"/>
        <end position="38"/>
    </location>
</feature>
<keyword evidence="6" id="KW-1185">Reference proteome</keyword>
<dbReference type="Proteomes" id="UP000320095">
    <property type="component" value="Unassembled WGS sequence"/>
</dbReference>
<feature type="domain" description="Methyltransferase" evidence="3">
    <location>
        <begin position="91"/>
        <end position="217"/>
    </location>
</feature>
<dbReference type="AlphaFoldDB" id="A0A502EDF8"/>
<dbReference type="Gene3D" id="3.40.50.150">
    <property type="entry name" value="Vaccinia Virus protein VP39"/>
    <property type="match status" value="1"/>
</dbReference>
<dbReference type="InterPro" id="IPR018773">
    <property type="entry name" value="MeTrfase_reg_dom_prd"/>
</dbReference>
<organism evidence="5 6">
    <name type="scientific">Mycolicibacterium hodleri</name>
    <dbReference type="NCBI Taxonomy" id="49897"/>
    <lineage>
        <taxon>Bacteria</taxon>
        <taxon>Bacillati</taxon>
        <taxon>Actinomycetota</taxon>
        <taxon>Actinomycetes</taxon>
        <taxon>Mycobacteriales</taxon>
        <taxon>Mycobacteriaceae</taxon>
        <taxon>Mycolicibacterium</taxon>
    </lineage>
</organism>
<feature type="region of interest" description="Disordered" evidence="1">
    <location>
        <begin position="22"/>
        <end position="47"/>
    </location>
</feature>
<evidence type="ECO:0000259" key="3">
    <source>
        <dbReference type="Pfam" id="PF13847"/>
    </source>
</evidence>